<evidence type="ECO:0000256" key="1">
    <source>
        <dbReference type="SAM" id="MobiDB-lite"/>
    </source>
</evidence>
<protein>
    <submittedName>
        <fullName evidence="2">Predicted protein</fullName>
    </submittedName>
</protein>
<dbReference type="HOGENOM" id="CLU_2558696_0_0_1"/>
<gene>
    <name evidence="2" type="ORF">LEMA_P077900.1</name>
</gene>
<dbReference type="EMBL" id="FP929134">
    <property type="protein sequence ID" value="CBX98551.1"/>
    <property type="molecule type" value="Genomic_DNA"/>
</dbReference>
<dbReference type="Proteomes" id="UP000002668">
    <property type="component" value="Genome"/>
</dbReference>
<feature type="region of interest" description="Disordered" evidence="1">
    <location>
        <begin position="42"/>
        <end position="82"/>
    </location>
</feature>
<organism evidence="3">
    <name type="scientific">Leptosphaeria maculans (strain JN3 / isolate v23.1.3 / race Av1-4-5-6-7-8)</name>
    <name type="common">Blackleg fungus</name>
    <name type="synonym">Phoma lingam</name>
    <dbReference type="NCBI Taxonomy" id="985895"/>
    <lineage>
        <taxon>Eukaryota</taxon>
        <taxon>Fungi</taxon>
        <taxon>Dikarya</taxon>
        <taxon>Ascomycota</taxon>
        <taxon>Pezizomycotina</taxon>
        <taxon>Dothideomycetes</taxon>
        <taxon>Pleosporomycetidae</taxon>
        <taxon>Pleosporales</taxon>
        <taxon>Pleosporineae</taxon>
        <taxon>Leptosphaeriaceae</taxon>
        <taxon>Plenodomus</taxon>
        <taxon>Plenodomus lingam/Leptosphaeria maculans species complex</taxon>
    </lineage>
</organism>
<keyword evidence="3" id="KW-1185">Reference proteome</keyword>
<name>E5A4K3_LEPMJ</name>
<dbReference type="InParanoid" id="E5A4K3"/>
<feature type="compositionally biased region" description="Polar residues" evidence="1">
    <location>
        <begin position="56"/>
        <end position="68"/>
    </location>
</feature>
<reference evidence="3" key="1">
    <citation type="journal article" date="2011" name="Nat. Commun.">
        <title>Effector diversification within compartments of the Leptosphaeria maculans genome affected by Repeat-Induced Point mutations.</title>
        <authorList>
            <person name="Rouxel T."/>
            <person name="Grandaubert J."/>
            <person name="Hane J.K."/>
            <person name="Hoede C."/>
            <person name="van de Wouw A.P."/>
            <person name="Couloux A."/>
            <person name="Dominguez V."/>
            <person name="Anthouard V."/>
            <person name="Bally P."/>
            <person name="Bourras S."/>
            <person name="Cozijnsen A.J."/>
            <person name="Ciuffetti L.M."/>
            <person name="Degrave A."/>
            <person name="Dilmaghani A."/>
            <person name="Duret L."/>
            <person name="Fudal I."/>
            <person name="Goodwin S.B."/>
            <person name="Gout L."/>
            <person name="Glaser N."/>
            <person name="Linglin J."/>
            <person name="Kema G.H.J."/>
            <person name="Lapalu N."/>
            <person name="Lawrence C.B."/>
            <person name="May K."/>
            <person name="Meyer M."/>
            <person name="Ollivier B."/>
            <person name="Poulain J."/>
            <person name="Schoch C.L."/>
            <person name="Simon A."/>
            <person name="Spatafora J.W."/>
            <person name="Stachowiak A."/>
            <person name="Turgeon B.G."/>
            <person name="Tyler B.M."/>
            <person name="Vincent D."/>
            <person name="Weissenbach J."/>
            <person name="Amselem J."/>
            <person name="Quesneville H."/>
            <person name="Oliver R.P."/>
            <person name="Wincker P."/>
            <person name="Balesdent M.-H."/>
            <person name="Howlett B.J."/>
        </authorList>
    </citation>
    <scope>NUCLEOTIDE SEQUENCE [LARGE SCALE GENOMIC DNA]</scope>
    <source>
        <strain evidence="3">JN3 / isolate v23.1.3 / race Av1-4-5-6-7-8</strain>
    </source>
</reference>
<dbReference type="VEuPathDB" id="FungiDB:LEMA_P077900.1"/>
<evidence type="ECO:0000313" key="3">
    <source>
        <dbReference type="Proteomes" id="UP000002668"/>
    </source>
</evidence>
<sequence length="82" mass="8525">MKALSPSPTVGHSLFHGGKRPATDLGQFLVRAESGVVEAVGQDKLDLDTGPGPLRGTQTHTVHSSQAGQKRKAAPAPRLCEA</sequence>
<evidence type="ECO:0000313" key="2">
    <source>
        <dbReference type="EMBL" id="CBX98551.1"/>
    </source>
</evidence>
<dbReference type="GeneID" id="13282034"/>
<dbReference type="AlphaFoldDB" id="E5A4K3"/>
<accession>E5A4K3</accession>
<proteinExistence type="predicted"/>